<dbReference type="EMBL" id="LK933405">
    <property type="protein sequence ID" value="CDT74157.1"/>
    <property type="molecule type" value="Genomic_DNA"/>
</dbReference>
<keyword evidence="1" id="KW-1133">Transmembrane helix</keyword>
<dbReference type="GeneID" id="66354375"/>
<dbReference type="EMBL" id="LK932401">
    <property type="protein sequence ID" value="CDS87296.1"/>
    <property type="molecule type" value="Genomic_DNA"/>
</dbReference>
<dbReference type="Proteomes" id="UP000189137">
    <property type="component" value="Unassembled WGS sequence"/>
</dbReference>
<reference evidence="7 11" key="3">
    <citation type="submission" date="2019-02" db="EMBL/GenBank/DDBJ databases">
        <authorList>
            <consortium name="Pathogen Informatics"/>
        </authorList>
    </citation>
    <scope>NUCLEOTIDE SEQUENCE [LARGE SCALE GENOMIC DNA]</scope>
    <source>
        <strain evidence="7">Clo34</strain>
        <strain evidence="11">clo34</strain>
        <strain evidence="10">tl291</strain>
        <strain evidence="8">Tl291</strain>
        <strain evidence="6 9">VRECD0157</strain>
    </source>
</reference>
<dbReference type="EMBL" id="CAADAN010000003">
    <property type="protein sequence ID" value="VFD30588.1"/>
    <property type="molecule type" value="Genomic_DNA"/>
</dbReference>
<evidence type="ECO:0000313" key="8">
    <source>
        <dbReference type="EMBL" id="VHX97747.1"/>
    </source>
</evidence>
<dbReference type="RefSeq" id="WP_003435247.1">
    <property type="nucleotide sequence ID" value="NZ_AP031492.1"/>
</dbReference>
<keyword evidence="1" id="KW-0812">Transmembrane</keyword>
<dbReference type="AlphaFoldDB" id="A0A031WDQ2"/>
<evidence type="ECO:0000313" key="4">
    <source>
        <dbReference type="EMBL" id="CDT74157.1"/>
    </source>
</evidence>
<dbReference type="KEGG" id="pdf:CD630DERM_19880"/>
<dbReference type="OMA" id="DMMLTMM"/>
<feature type="transmembrane region" description="Helical" evidence="1">
    <location>
        <begin position="145"/>
        <end position="169"/>
    </location>
</feature>
<evidence type="ECO:0000256" key="1">
    <source>
        <dbReference type="SAM" id="Phobius"/>
    </source>
</evidence>
<evidence type="ECO:0000313" key="2">
    <source>
        <dbReference type="EMBL" id="CDS87296.1"/>
    </source>
</evidence>
<evidence type="ECO:0000313" key="6">
    <source>
        <dbReference type="EMBL" id="SJR94680.1"/>
    </source>
</evidence>
<dbReference type="EMBL" id="FUPS01000002">
    <property type="protein sequence ID" value="SJR94680.1"/>
    <property type="molecule type" value="Genomic_DNA"/>
</dbReference>
<reference evidence="2" key="1">
    <citation type="submission" date="2014-07" db="EMBL/GenBank/DDBJ databases">
        <authorList>
            <person name="Monot Marc"/>
        </authorList>
    </citation>
    <scope>NUCLEOTIDE SEQUENCE</scope>
    <source>
        <strain evidence="4">7032989</strain>
        <strain evidence="2">7032994</strain>
    </source>
</reference>
<dbReference type="Pfam" id="PF17099">
    <property type="entry name" value="TrpP"/>
    <property type="match status" value="1"/>
</dbReference>
<evidence type="ECO:0000313" key="3">
    <source>
        <dbReference type="EMBL" id="CDS87981.1"/>
    </source>
</evidence>
<dbReference type="EMBL" id="DAEPXK010000067">
    <property type="protein sequence ID" value="HBH1544229.1"/>
    <property type="molecule type" value="Genomic_DNA"/>
</dbReference>
<dbReference type="Proteomes" id="UP000372533">
    <property type="component" value="Unassembled WGS sequence"/>
</dbReference>
<evidence type="ECO:0000313" key="7">
    <source>
        <dbReference type="EMBL" id="VFD30588.1"/>
    </source>
</evidence>
<dbReference type="PATRIC" id="fig|1496.854.peg.2682"/>
<evidence type="ECO:0000313" key="11">
    <source>
        <dbReference type="Proteomes" id="UP000411588"/>
    </source>
</evidence>
<dbReference type="InterPro" id="IPR031360">
    <property type="entry name" value="TrpP"/>
</dbReference>
<dbReference type="EMBL" id="LK932517">
    <property type="protein sequence ID" value="CDS87981.1"/>
    <property type="molecule type" value="Genomic_DNA"/>
</dbReference>
<proteinExistence type="predicted"/>
<name>A0A031WDQ2_CLODI</name>
<dbReference type="Proteomes" id="UP000878956">
    <property type="component" value="Unassembled WGS sequence"/>
</dbReference>
<dbReference type="EMBL" id="CAAJVP010000003">
    <property type="protein sequence ID" value="VHX97747.1"/>
    <property type="molecule type" value="Genomic_DNA"/>
</dbReference>
<protein>
    <submittedName>
        <fullName evidence="2 7">Tryptophan transport protein</fullName>
    </submittedName>
    <submittedName>
        <fullName evidence="5">Tryptophan transporter</fullName>
    </submittedName>
</protein>
<dbReference type="Proteomes" id="UP000411588">
    <property type="component" value="Unassembled WGS sequence"/>
</dbReference>
<keyword evidence="1" id="KW-0472">Membrane</keyword>
<evidence type="ECO:0000313" key="5">
    <source>
        <dbReference type="EMBL" id="HBH1544229.1"/>
    </source>
</evidence>
<gene>
    <name evidence="2" type="primary">trpP</name>
    <name evidence="4" type="ORF">BN1095_700002</name>
    <name evidence="3" type="ORF">BN1096_630132</name>
    <name evidence="2" type="ORF">BN1097_620129</name>
    <name evidence="5" type="ORF">KRM00_003774</name>
    <name evidence="8" type="ORF">SAMEA1402366_00792</name>
    <name evidence="7" type="ORF">SAMEA1402399_01127</name>
    <name evidence="6" type="ORF">SAMEA3375112_00793</name>
</gene>
<organism evidence="2">
    <name type="scientific">Clostridioides difficile</name>
    <name type="common">Peptoclostridium difficile</name>
    <dbReference type="NCBI Taxonomy" id="1496"/>
    <lineage>
        <taxon>Bacteria</taxon>
        <taxon>Bacillati</taxon>
        <taxon>Bacillota</taxon>
        <taxon>Clostridia</taxon>
        <taxon>Peptostreptococcales</taxon>
        <taxon>Peptostreptococcaceae</taxon>
        <taxon>Clostridioides</taxon>
    </lineage>
</organism>
<feature type="transmembrane region" description="Helical" evidence="1">
    <location>
        <begin position="85"/>
        <end position="102"/>
    </location>
</feature>
<evidence type="ECO:0000313" key="9">
    <source>
        <dbReference type="Proteomes" id="UP000189137"/>
    </source>
</evidence>
<feature type="transmembrane region" description="Helical" evidence="1">
    <location>
        <begin position="114"/>
        <end position="139"/>
    </location>
</feature>
<accession>A0A031WDQ2</accession>
<reference evidence="5" key="4">
    <citation type="submission" date="2021-06" db="EMBL/GenBank/DDBJ databases">
        <authorList>
            <consortium name="NCBI Pathogen Detection Project"/>
        </authorList>
    </citation>
    <scope>NUCLEOTIDE SEQUENCE</scope>
    <source>
        <strain evidence="5">HN1000</strain>
    </source>
</reference>
<sequence length="183" mass="19580">MKTNTKKLTLNAILLAMGLLIHQITPAIGLPMKPDVPLAMLFVILVLNRDDYKTCLIAGIVTGIFTALTSSFPGGQIPNVIDKTLTANIVFLLMNISYNMPFIKKLAKKTQDTVVVAIIMPIGTLVSGTIFLLAAQAIVGLPGASFTALFLAVVLPAVLINLVAGIFLFKIVSLSIRRVSYQA</sequence>
<reference evidence="5" key="2">
    <citation type="journal article" date="2018" name="Genome Biol.">
        <title>SKESA: strategic k-mer extension for scrupulous assemblies.</title>
        <authorList>
            <person name="Souvorov A."/>
            <person name="Agarwala R."/>
            <person name="Lipman D.J."/>
        </authorList>
    </citation>
    <scope>NUCLEOTIDE SEQUENCE</scope>
    <source>
        <strain evidence="5">HN1000</strain>
    </source>
</reference>
<evidence type="ECO:0000313" key="10">
    <source>
        <dbReference type="Proteomes" id="UP000372533"/>
    </source>
</evidence>